<evidence type="ECO:0000256" key="2">
    <source>
        <dbReference type="SAM" id="SignalP"/>
    </source>
</evidence>
<name>A6G824_9BACT</name>
<feature type="region of interest" description="Disordered" evidence="1">
    <location>
        <begin position="27"/>
        <end position="78"/>
    </location>
</feature>
<proteinExistence type="predicted"/>
<evidence type="ECO:0000256" key="1">
    <source>
        <dbReference type="SAM" id="MobiDB-lite"/>
    </source>
</evidence>
<dbReference type="eggNOG" id="COG2010">
    <property type="taxonomic scope" value="Bacteria"/>
</dbReference>
<dbReference type="Proteomes" id="UP000005801">
    <property type="component" value="Unassembled WGS sequence"/>
</dbReference>
<keyword evidence="4" id="KW-1185">Reference proteome</keyword>
<protein>
    <recommendedName>
        <fullName evidence="5">Lipoprotein</fullName>
    </recommendedName>
</protein>
<dbReference type="AlphaFoldDB" id="A6G824"/>
<dbReference type="STRING" id="391625.PPSIR1_19294"/>
<evidence type="ECO:0008006" key="5">
    <source>
        <dbReference type="Google" id="ProtNLM"/>
    </source>
</evidence>
<keyword evidence="2" id="KW-0732">Signal</keyword>
<reference evidence="3 4" key="1">
    <citation type="submission" date="2007-06" db="EMBL/GenBank/DDBJ databases">
        <authorList>
            <person name="Shimkets L."/>
            <person name="Ferriera S."/>
            <person name="Johnson J."/>
            <person name="Kravitz S."/>
            <person name="Beeson K."/>
            <person name="Sutton G."/>
            <person name="Rogers Y.-H."/>
            <person name="Friedman R."/>
            <person name="Frazier M."/>
            <person name="Venter J.C."/>
        </authorList>
    </citation>
    <scope>NUCLEOTIDE SEQUENCE [LARGE SCALE GENOMIC DNA]</scope>
    <source>
        <strain evidence="3 4">SIR-1</strain>
    </source>
</reference>
<dbReference type="RefSeq" id="WP_006972869.1">
    <property type="nucleotide sequence ID" value="NZ_ABCS01000037.1"/>
</dbReference>
<comment type="caution">
    <text evidence="3">The sequence shown here is derived from an EMBL/GenBank/DDBJ whole genome shotgun (WGS) entry which is preliminary data.</text>
</comment>
<dbReference type="EMBL" id="ABCS01000037">
    <property type="protein sequence ID" value="EDM77986.1"/>
    <property type="molecule type" value="Genomic_DNA"/>
</dbReference>
<gene>
    <name evidence="3" type="ORF">PPSIR1_19294</name>
</gene>
<dbReference type="OrthoDB" id="8692at2"/>
<accession>A6G824</accession>
<evidence type="ECO:0000313" key="3">
    <source>
        <dbReference type="EMBL" id="EDM77986.1"/>
    </source>
</evidence>
<organism evidence="3 4">
    <name type="scientific">Plesiocystis pacifica SIR-1</name>
    <dbReference type="NCBI Taxonomy" id="391625"/>
    <lineage>
        <taxon>Bacteria</taxon>
        <taxon>Pseudomonadati</taxon>
        <taxon>Myxococcota</taxon>
        <taxon>Polyangia</taxon>
        <taxon>Nannocystales</taxon>
        <taxon>Nannocystaceae</taxon>
        <taxon>Plesiocystis</taxon>
    </lineage>
</organism>
<evidence type="ECO:0000313" key="4">
    <source>
        <dbReference type="Proteomes" id="UP000005801"/>
    </source>
</evidence>
<feature type="chain" id="PRO_5002697631" description="Lipoprotein" evidence="2">
    <location>
        <begin position="21"/>
        <end position="605"/>
    </location>
</feature>
<sequence>MARSSLSLGLPVLLSAVALAGLGPSACGGSGSAPAPTRVDSIDDDGATKGPATAPPSVKPRAPDAPAYDGPPLDDDPLRRARETIGQRANPDAPVPPACYTRTRTESGALANPCWVCHGSSSLPDRRHDRQRQASYAFSDAGKVNRWTNLFEDRRAAVEAIDDATVLAWVREDNYTPLREFMAAVKDDPRRGSYRGYRPDLDFVAGFDERGWAVDGSGWRAFRFKPFPGSSWPTHGSTHDVAVRLPERYRQTEAGEASQAVYAINLAILEASMASDPGLADEALRWPTEPLDETVAGVDLDGDGFLEKTITELAGLPERYVGGAHRHRVRRGIYPEGTEFIQSIRYLDPDAPGMVAARMKELRYSYKKRELSDSRILAARSQRTEGTAEGTLPAYGGGPLNGVSTGLGWVLQAFIEDDQGRLRVQTEEEHFACVGCHAGLGVPADQSFSLPRKLPGAAGWAYQSLAGMPDAPQVGMRRGEVAVYLERALAGDALRGDREMIARWLVDGGALDEAALADAEDLAALVMPSRARALLLDKAYLVLVREQSFTRGRDPVIDPVETVHRRLDGEASTGLSEAERVYTDGRLQLAWPGLPSPSTPLGAPP</sequence>
<feature type="signal peptide" evidence="2">
    <location>
        <begin position="1"/>
        <end position="20"/>
    </location>
</feature>